<sequence length="560" mass="60205">MKTRLLFCTILFCLPLLSRAQNTPDKVCSGNPYEVSEQTVTVSAAGTYQLTISYRSPEKNVHGIVRINGVSQEMTFPQTADFQQVTTKPVVLHAGVNAINLSSGSDGGYVCFNNLSTTLVGPPPNPDNTGAFDELCSGNRYEFRQRTITVPNAGTYQLTINYRAPEKEVEGVLSINGATQAVVFPQTADFKPTTIGSVTLQAGVNVIGLSTGSEGGYLCFNNLTTTAGSAPPIPEQVVNRVSFPEVCSGNQSEIRGRTIKAPGRGLYQVVISYRSPEKTVQGTVYVLATPVTLTFPQTSEYQDINVGVLELYEDSYIGLASGPDGGNLCFNRVSFTKYVFQCHEAEDASGTGTVLSEANASGGKGRGDYRTPSDYLEYTVTDIPVAGQYVLALTYKTAEYPKARIIVNGSESQELLLFPSGGNYVAQTPYVTLKAGTNVIRIEGISDGSFRMDRICIFSVSPAARLTADAPQAEESGLRLSVSPNPSDGPVMVHFYALKDEIVQLQVTNTQGIRQFSRQIKAEGGYQSVPVTIPAGTGSLFFVQLQSGPRSAVQKVLINR</sequence>
<dbReference type="GO" id="GO:0030246">
    <property type="term" value="F:carbohydrate binding"/>
    <property type="evidence" value="ECO:0007669"/>
    <property type="project" value="InterPro"/>
</dbReference>
<dbReference type="Pfam" id="PF16990">
    <property type="entry name" value="CBM_35"/>
    <property type="match status" value="1"/>
</dbReference>
<name>A0A7K0EQ82_9BACT</name>
<gene>
    <name evidence="3" type="ORF">GJJ30_21560</name>
</gene>
<dbReference type="InterPro" id="IPR008979">
    <property type="entry name" value="Galactose-bd-like_sf"/>
</dbReference>
<evidence type="ECO:0000313" key="3">
    <source>
        <dbReference type="EMBL" id="MRS63902.1"/>
    </source>
</evidence>
<organism evidence="3 4">
    <name type="scientific">Larkinella terrae</name>
    <dbReference type="NCBI Taxonomy" id="2025311"/>
    <lineage>
        <taxon>Bacteria</taxon>
        <taxon>Pseudomonadati</taxon>
        <taxon>Bacteroidota</taxon>
        <taxon>Cytophagia</taxon>
        <taxon>Cytophagales</taxon>
        <taxon>Spirosomataceae</taxon>
        <taxon>Larkinella</taxon>
    </lineage>
</organism>
<keyword evidence="1" id="KW-0732">Signal</keyword>
<dbReference type="PROSITE" id="PS51175">
    <property type="entry name" value="CBM6"/>
    <property type="match status" value="1"/>
</dbReference>
<dbReference type="InterPro" id="IPR005084">
    <property type="entry name" value="CBM6"/>
</dbReference>
<evidence type="ECO:0000259" key="2">
    <source>
        <dbReference type="PROSITE" id="PS51175"/>
    </source>
</evidence>
<dbReference type="SUPFAM" id="SSF49785">
    <property type="entry name" value="Galactose-binding domain-like"/>
    <property type="match status" value="1"/>
</dbReference>
<dbReference type="EMBL" id="WJXZ01000013">
    <property type="protein sequence ID" value="MRS63902.1"/>
    <property type="molecule type" value="Genomic_DNA"/>
</dbReference>
<evidence type="ECO:0000256" key="1">
    <source>
        <dbReference type="SAM" id="SignalP"/>
    </source>
</evidence>
<feature type="chain" id="PRO_5029480245" description="CBM6 domain-containing protein" evidence="1">
    <location>
        <begin position="21"/>
        <end position="560"/>
    </location>
</feature>
<protein>
    <recommendedName>
        <fullName evidence="2">CBM6 domain-containing protein</fullName>
    </recommendedName>
</protein>
<dbReference type="AlphaFoldDB" id="A0A7K0EQ82"/>
<dbReference type="RefSeq" id="WP_154177264.1">
    <property type="nucleotide sequence ID" value="NZ_WJXZ01000013.1"/>
</dbReference>
<feature type="signal peptide" evidence="1">
    <location>
        <begin position="1"/>
        <end position="20"/>
    </location>
</feature>
<dbReference type="Proteomes" id="UP000441754">
    <property type="component" value="Unassembled WGS sequence"/>
</dbReference>
<dbReference type="Gene3D" id="2.60.120.260">
    <property type="entry name" value="Galactose-binding domain-like"/>
    <property type="match status" value="3"/>
</dbReference>
<accession>A0A7K0EQ82</accession>
<proteinExistence type="predicted"/>
<comment type="caution">
    <text evidence="3">The sequence shown here is derived from an EMBL/GenBank/DDBJ whole genome shotgun (WGS) entry which is preliminary data.</text>
</comment>
<reference evidence="3 4" key="1">
    <citation type="journal article" date="2018" name="Antonie Van Leeuwenhoek">
        <title>Larkinella terrae sp. nov., isolated from soil on Jeju Island, South Korea.</title>
        <authorList>
            <person name="Ten L.N."/>
            <person name="Jeon J."/>
            <person name="Park S.J."/>
            <person name="Park S."/>
            <person name="Lee S.Y."/>
            <person name="Kim M.K."/>
            <person name="Jung H.Y."/>
        </authorList>
    </citation>
    <scope>NUCLEOTIDE SEQUENCE [LARGE SCALE GENOMIC DNA]</scope>
    <source>
        <strain evidence="3 4">KCTC 52001</strain>
    </source>
</reference>
<dbReference type="OrthoDB" id="946327at2"/>
<keyword evidence="4" id="KW-1185">Reference proteome</keyword>
<feature type="domain" description="CBM6" evidence="2">
    <location>
        <begin position="341"/>
        <end position="458"/>
    </location>
</feature>
<evidence type="ECO:0000313" key="4">
    <source>
        <dbReference type="Proteomes" id="UP000441754"/>
    </source>
</evidence>